<protein>
    <submittedName>
        <fullName evidence="3">Uncharacterized protein</fullName>
    </submittedName>
</protein>
<accession>A0A2R5GB87</accession>
<keyword evidence="2" id="KW-0812">Transmembrane</keyword>
<evidence type="ECO:0000313" key="4">
    <source>
        <dbReference type="Proteomes" id="UP000241890"/>
    </source>
</evidence>
<dbReference type="Proteomes" id="UP000241890">
    <property type="component" value="Unassembled WGS sequence"/>
</dbReference>
<gene>
    <name evidence="3" type="ORF">FCC1311_015892</name>
</gene>
<keyword evidence="4" id="KW-1185">Reference proteome</keyword>
<keyword evidence="2" id="KW-1133">Transmembrane helix</keyword>
<feature type="compositionally biased region" description="Polar residues" evidence="1">
    <location>
        <begin position="59"/>
        <end position="78"/>
    </location>
</feature>
<feature type="compositionally biased region" description="Basic and acidic residues" evidence="1">
    <location>
        <begin position="145"/>
        <end position="167"/>
    </location>
</feature>
<organism evidence="3 4">
    <name type="scientific">Hondaea fermentalgiana</name>
    <dbReference type="NCBI Taxonomy" id="2315210"/>
    <lineage>
        <taxon>Eukaryota</taxon>
        <taxon>Sar</taxon>
        <taxon>Stramenopiles</taxon>
        <taxon>Bigyra</taxon>
        <taxon>Labyrinthulomycetes</taxon>
        <taxon>Thraustochytrida</taxon>
        <taxon>Thraustochytriidae</taxon>
        <taxon>Hondaea</taxon>
    </lineage>
</organism>
<proteinExistence type="predicted"/>
<evidence type="ECO:0000256" key="2">
    <source>
        <dbReference type="SAM" id="Phobius"/>
    </source>
</evidence>
<sequence length="424" mass="45444">MKVTPDSVAPRALAYVAPDDDVDEEEKDGDIADEDNDMTNPKVGGDSTIASDNEICSGESETQAFAANQKSHPKQSNRLAPEEETVTECILQDFPPRNQEHKNDNAEEPALSILAAMVELPSDQHGTASEATKHNSSASLTSAKADLDEHKNEPEDGSYADHVKEDSPKMIPSKEIFYLDKSSGGGEDSDSGTLPLVVNTALGGEGSQYSLDSEDITDDEDDGEGFLKPVKAISPQTPVRFVSAAVKLVENGERFGTYKTSSLVLDRSMRMESALQLGGGRVGSLILSSSGGLAALEDRSKTFGVDKTGRRIEVPLEATTATTGSLVGSVATYQMNRGSITYGSSSQNYSGPHAGIAQRSLSFADERGQDLARVTEVHDTHYALSRGFLKRYISGQCAIFLAMLLFCICIAVPMVFFVVTRQKA</sequence>
<feature type="compositionally biased region" description="Polar residues" evidence="1">
    <location>
        <begin position="124"/>
        <end position="142"/>
    </location>
</feature>
<feature type="compositionally biased region" description="Acidic residues" evidence="1">
    <location>
        <begin position="18"/>
        <end position="37"/>
    </location>
</feature>
<dbReference type="EMBL" id="BEYU01000012">
    <property type="protein sequence ID" value="GBG25371.1"/>
    <property type="molecule type" value="Genomic_DNA"/>
</dbReference>
<reference evidence="3 4" key="1">
    <citation type="submission" date="2017-12" db="EMBL/GenBank/DDBJ databases">
        <title>Sequencing, de novo assembly and annotation of complete genome of a new Thraustochytrid species, strain FCC1311.</title>
        <authorList>
            <person name="Sedici K."/>
            <person name="Godart F."/>
            <person name="Aiese Cigliano R."/>
            <person name="Sanseverino W."/>
            <person name="Barakat M."/>
            <person name="Ortet P."/>
            <person name="Marechal E."/>
            <person name="Cagnac O."/>
            <person name="Amato A."/>
        </authorList>
    </citation>
    <scope>NUCLEOTIDE SEQUENCE [LARGE SCALE GENOMIC DNA]</scope>
</reference>
<feature type="transmembrane region" description="Helical" evidence="2">
    <location>
        <begin position="398"/>
        <end position="419"/>
    </location>
</feature>
<name>A0A2R5GB87_9STRA</name>
<evidence type="ECO:0000313" key="3">
    <source>
        <dbReference type="EMBL" id="GBG25371.1"/>
    </source>
</evidence>
<feature type="region of interest" description="Disordered" evidence="1">
    <location>
        <begin position="93"/>
        <end position="112"/>
    </location>
</feature>
<feature type="region of interest" description="Disordered" evidence="1">
    <location>
        <begin position="118"/>
        <end position="167"/>
    </location>
</feature>
<keyword evidence="2" id="KW-0472">Membrane</keyword>
<evidence type="ECO:0000256" key="1">
    <source>
        <dbReference type="SAM" id="MobiDB-lite"/>
    </source>
</evidence>
<comment type="caution">
    <text evidence="3">The sequence shown here is derived from an EMBL/GenBank/DDBJ whole genome shotgun (WGS) entry which is preliminary data.</text>
</comment>
<dbReference type="InParanoid" id="A0A2R5GB87"/>
<dbReference type="AlphaFoldDB" id="A0A2R5GB87"/>
<feature type="region of interest" description="Disordered" evidence="1">
    <location>
        <begin position="1"/>
        <end position="85"/>
    </location>
</feature>